<evidence type="ECO:0000313" key="2">
    <source>
        <dbReference type="Proteomes" id="UP001168096"/>
    </source>
</evidence>
<comment type="caution">
    <text evidence="1">The sequence shown here is derived from an EMBL/GenBank/DDBJ whole genome shotgun (WGS) entry which is preliminary data.</text>
</comment>
<dbReference type="EMBL" id="JASNRB020000036">
    <property type="protein sequence ID" value="MFJ1472173.1"/>
    <property type="molecule type" value="Genomic_DNA"/>
</dbReference>
<accession>A0ACC7MLW0</accession>
<sequence length="652" mass="72314">MQSAVGNADHLVMAWARDRATGELKYILELKETGSKCNCVCISCGQSLTAVNAGKQVFSRRPHFRHPDGMPKAACVVLTARAALAAAFEGTDVLQLPRRRRRVHVEGFSGKLYEAWVDHPPETVRIVDVQFTDPLRGLLKLDDGREIEVLLVGSTSLEHRGNAVASVAIVANETEIAAMPIDEIRKRIVAVMDEHCWCGHWNDPALDAQALQQAYELAAAALDWDPSDELPVDATPAMRRETLLHKLVKEILQANRCIALPAHPTIEVTRELHGRPITRSQAFPTRRAELAHVALERRVGHIVPDVIATELDGTTLLVEVTVTNAITQERRVRIAATGFPAIEIDIGSMGGTITRSALVDFVVNETAAKRWLHHPEAVRAADLLKAQLDDVCAQQDQLRLAIEAVAHDSPPEVWAALFLEAATHMFRARQASRQRPSADADRHEEALRGAAIALACHGYPEAGDSALYGAPAMLIERLLSIRDDTGVGYAEGTCWEVISRIRQDTTGLRQWHPVYLMAIRTYAPALTALQEESIAKWRDEVANSIRWGNDVYVRDGRYDRLLALLFPEMGERLCMPQRPPVKTTAEPSNPGPAPASRPSQPSHWGSRDLEKLRPSVDYDPRTYALRGAALERWKRANPEMAKSWFRNDDDTT</sequence>
<proteinExistence type="predicted"/>
<protein>
    <submittedName>
        <fullName evidence="1">Uncharacterized protein</fullName>
    </submittedName>
</protein>
<keyword evidence="2" id="KW-1185">Reference proteome</keyword>
<name>A0ACC7MLW0_9BURK</name>
<evidence type="ECO:0000313" key="1">
    <source>
        <dbReference type="EMBL" id="MFJ1472173.1"/>
    </source>
</evidence>
<gene>
    <name evidence="1" type="ORF">QPK29_031045</name>
</gene>
<dbReference type="Proteomes" id="UP001168096">
    <property type="component" value="Unassembled WGS sequence"/>
</dbReference>
<organism evidence="1 2">
    <name type="scientific">Massilia orientalis</name>
    <dbReference type="NCBI Taxonomy" id="3050128"/>
    <lineage>
        <taxon>Bacteria</taxon>
        <taxon>Pseudomonadati</taxon>
        <taxon>Pseudomonadota</taxon>
        <taxon>Betaproteobacteria</taxon>
        <taxon>Burkholderiales</taxon>
        <taxon>Oxalobacteraceae</taxon>
        <taxon>Telluria group</taxon>
        <taxon>Massilia</taxon>
    </lineage>
</organism>
<reference evidence="1" key="1">
    <citation type="submission" date="2024-11" db="EMBL/GenBank/DDBJ databases">
        <title>Description of Massilia orientalis sp. nov., isolated from rhizosphere soil of Ageratina adenophora.</title>
        <authorList>
            <person name="Wang Y."/>
        </authorList>
    </citation>
    <scope>NUCLEOTIDE SEQUENCE</scope>
    <source>
        <strain evidence="1">YIM B02787</strain>
    </source>
</reference>